<keyword evidence="1" id="KW-1133">Transmembrane helix</keyword>
<keyword evidence="1" id="KW-0472">Membrane</keyword>
<feature type="transmembrane region" description="Helical" evidence="1">
    <location>
        <begin position="26"/>
        <end position="46"/>
    </location>
</feature>
<gene>
    <name evidence="2" type="ORF">SDC9_166063</name>
</gene>
<evidence type="ECO:0000313" key="2">
    <source>
        <dbReference type="EMBL" id="MPN18700.1"/>
    </source>
</evidence>
<sequence>MLGALGFSFVSLLNQSEKVPMNLSPLFVAIFAFCFAVTLGVVWEIYEFTFDGILGLNMQKFMLENGTQLIGRAALADTMKDLIVDAAGALVVSIIGYISMKKQKDWLEKVQLRRVKHVEN</sequence>
<dbReference type="EMBL" id="VSSQ01066096">
    <property type="protein sequence ID" value="MPN18700.1"/>
    <property type="molecule type" value="Genomic_DNA"/>
</dbReference>
<feature type="transmembrane region" description="Helical" evidence="1">
    <location>
        <begin position="82"/>
        <end position="100"/>
    </location>
</feature>
<evidence type="ECO:0000256" key="1">
    <source>
        <dbReference type="SAM" id="Phobius"/>
    </source>
</evidence>
<dbReference type="Pfam" id="PF09997">
    <property type="entry name" value="DUF2238"/>
    <property type="match status" value="1"/>
</dbReference>
<accession>A0A645FYI6</accession>
<proteinExistence type="predicted"/>
<protein>
    <recommendedName>
        <fullName evidence="3">Integral membrane protein</fullName>
    </recommendedName>
</protein>
<name>A0A645FYI6_9ZZZZ</name>
<dbReference type="AlphaFoldDB" id="A0A645FYI6"/>
<keyword evidence="1" id="KW-0812">Transmembrane</keyword>
<organism evidence="2">
    <name type="scientific">bioreactor metagenome</name>
    <dbReference type="NCBI Taxonomy" id="1076179"/>
    <lineage>
        <taxon>unclassified sequences</taxon>
        <taxon>metagenomes</taxon>
        <taxon>ecological metagenomes</taxon>
    </lineage>
</organism>
<reference evidence="2" key="1">
    <citation type="submission" date="2019-08" db="EMBL/GenBank/DDBJ databases">
        <authorList>
            <person name="Kucharzyk K."/>
            <person name="Murdoch R.W."/>
            <person name="Higgins S."/>
            <person name="Loffler F."/>
        </authorList>
    </citation>
    <scope>NUCLEOTIDE SEQUENCE</scope>
</reference>
<dbReference type="InterPro" id="IPR014509">
    <property type="entry name" value="YjdF-like"/>
</dbReference>
<comment type="caution">
    <text evidence="2">The sequence shown here is derived from an EMBL/GenBank/DDBJ whole genome shotgun (WGS) entry which is preliminary data.</text>
</comment>
<evidence type="ECO:0008006" key="3">
    <source>
        <dbReference type="Google" id="ProtNLM"/>
    </source>
</evidence>